<comment type="caution">
    <text evidence="1">The sequence shown here is derived from an EMBL/GenBank/DDBJ whole genome shotgun (WGS) entry which is preliminary data.</text>
</comment>
<proteinExistence type="predicted"/>
<dbReference type="OrthoDB" id="273917at2759"/>
<dbReference type="EMBL" id="SPHZ02000001">
    <property type="protein sequence ID" value="KAF0932260.1"/>
    <property type="molecule type" value="Genomic_DNA"/>
</dbReference>
<evidence type="ECO:0000313" key="1">
    <source>
        <dbReference type="EMBL" id="KAF0932260.1"/>
    </source>
</evidence>
<reference evidence="1 2" key="1">
    <citation type="submission" date="2019-11" db="EMBL/GenBank/DDBJ databases">
        <title>Whole genome sequence of Oryza granulata.</title>
        <authorList>
            <person name="Li W."/>
        </authorList>
    </citation>
    <scope>NUCLEOTIDE SEQUENCE [LARGE SCALE GENOMIC DNA]</scope>
    <source>
        <strain evidence="2">cv. Menghai</strain>
        <tissue evidence="1">Leaf</tissue>
    </source>
</reference>
<organism evidence="1 2">
    <name type="scientific">Oryza meyeriana var. granulata</name>
    <dbReference type="NCBI Taxonomy" id="110450"/>
    <lineage>
        <taxon>Eukaryota</taxon>
        <taxon>Viridiplantae</taxon>
        <taxon>Streptophyta</taxon>
        <taxon>Embryophyta</taxon>
        <taxon>Tracheophyta</taxon>
        <taxon>Spermatophyta</taxon>
        <taxon>Magnoliopsida</taxon>
        <taxon>Liliopsida</taxon>
        <taxon>Poales</taxon>
        <taxon>Poaceae</taxon>
        <taxon>BOP clade</taxon>
        <taxon>Oryzoideae</taxon>
        <taxon>Oryzeae</taxon>
        <taxon>Oryzinae</taxon>
        <taxon>Oryza</taxon>
        <taxon>Oryza meyeriana</taxon>
    </lineage>
</organism>
<dbReference type="AlphaFoldDB" id="A0A6G1F5U1"/>
<gene>
    <name evidence="1" type="ORF">E2562_009527</name>
</gene>
<keyword evidence="2" id="KW-1185">Reference proteome</keyword>
<accession>A0A6G1F5U1</accession>
<evidence type="ECO:0000313" key="2">
    <source>
        <dbReference type="Proteomes" id="UP000479710"/>
    </source>
</evidence>
<name>A0A6G1F5U1_9ORYZ</name>
<sequence length="56" mass="6354">EPVKEAGILEGRNGIKESCLQHAARCLANQDWVRTDSLKTVERRRFPLAYDRVCGP</sequence>
<feature type="non-terminal residue" evidence="1">
    <location>
        <position position="1"/>
    </location>
</feature>
<protein>
    <submittedName>
        <fullName evidence="1">Uncharacterized protein</fullName>
    </submittedName>
</protein>
<dbReference type="Proteomes" id="UP000479710">
    <property type="component" value="Unassembled WGS sequence"/>
</dbReference>